<feature type="zinc finger region" description="TRAF-type" evidence="7">
    <location>
        <begin position="118"/>
        <end position="172"/>
    </location>
</feature>
<dbReference type="PROSITE" id="PS50145">
    <property type="entry name" value="ZF_TRAF"/>
    <property type="match status" value="1"/>
</dbReference>
<feature type="domain" description="MATH" evidence="11">
    <location>
        <begin position="570"/>
        <end position="722"/>
    </location>
</feature>
<dbReference type="SUPFAM" id="SSF57850">
    <property type="entry name" value="RING/U-box"/>
    <property type="match status" value="1"/>
</dbReference>
<keyword evidence="6 7" id="KW-0862">Zinc</keyword>
<reference evidence="14" key="1">
    <citation type="journal article" date="2017" name="bioRxiv">
        <title>Comparative analysis of the genomes of Stylophora pistillata and Acropora digitifera provides evidence for extensive differences between species of corals.</title>
        <authorList>
            <person name="Voolstra C.R."/>
            <person name="Li Y."/>
            <person name="Liew Y.J."/>
            <person name="Baumgarten S."/>
            <person name="Zoccola D."/>
            <person name="Flot J.-F."/>
            <person name="Tambutte S."/>
            <person name="Allemand D."/>
            <person name="Aranda M."/>
        </authorList>
    </citation>
    <scope>NUCLEOTIDE SEQUENCE [LARGE SCALE GENOMIC DNA]</scope>
</reference>
<name>A0A2B4RDX6_STYPI</name>
<evidence type="ECO:0000256" key="2">
    <source>
        <dbReference type="ARBA" id="ARBA00022490"/>
    </source>
</evidence>
<evidence type="ECO:0000256" key="6">
    <source>
        <dbReference type="ARBA" id="ARBA00022833"/>
    </source>
</evidence>
<dbReference type="Gene3D" id="2.60.210.10">
    <property type="entry name" value="Apoptosis, Tumor Necrosis Factor Receptor Associated Protein 2, Chain A"/>
    <property type="match status" value="2"/>
</dbReference>
<organism evidence="13 14">
    <name type="scientific">Stylophora pistillata</name>
    <name type="common">Smooth cauliflower coral</name>
    <dbReference type="NCBI Taxonomy" id="50429"/>
    <lineage>
        <taxon>Eukaryota</taxon>
        <taxon>Metazoa</taxon>
        <taxon>Cnidaria</taxon>
        <taxon>Anthozoa</taxon>
        <taxon>Hexacorallia</taxon>
        <taxon>Scleractinia</taxon>
        <taxon>Astrocoeniina</taxon>
        <taxon>Pocilloporidae</taxon>
        <taxon>Stylophora</taxon>
    </lineage>
</organism>
<keyword evidence="3 7" id="KW-0479">Metal-binding</keyword>
<evidence type="ECO:0000256" key="4">
    <source>
        <dbReference type="ARBA" id="ARBA00022737"/>
    </source>
</evidence>
<evidence type="ECO:0000256" key="1">
    <source>
        <dbReference type="ARBA" id="ARBA00004496"/>
    </source>
</evidence>
<dbReference type="InterPro" id="IPR018957">
    <property type="entry name" value="Znf_C3HC4_RING-type"/>
</dbReference>
<feature type="region of interest" description="Disordered" evidence="9">
    <location>
        <begin position="241"/>
        <end position="286"/>
    </location>
</feature>
<evidence type="ECO:0000259" key="10">
    <source>
        <dbReference type="PROSITE" id="PS50089"/>
    </source>
</evidence>
<dbReference type="PROSITE" id="PS00518">
    <property type="entry name" value="ZF_RING_1"/>
    <property type="match status" value="1"/>
</dbReference>
<dbReference type="InterPro" id="IPR017907">
    <property type="entry name" value="Znf_RING_CS"/>
</dbReference>
<dbReference type="SUPFAM" id="SSF49599">
    <property type="entry name" value="TRAF domain-like"/>
    <property type="match status" value="3"/>
</dbReference>
<sequence length="723" mass="82708">MAESTSNECCGPSGQDEDFVEPVDEDLQCPICHLPLKEPVLTRCGHRYCKECLDEHIRRSPLRPKESYNFTCPTDWQHLNAKEDVFPDKATERKILSLAIKCPSDGCKWTGELRNKEVHLGNCPFHRLPCNNSKCQERVQRRHIKQHENEECPWRILNCSYCSDPYPECEMQDHIKECKKFPMTCPNSCGSSIPRDESDSPGSGADPGFFREESVLLTPNITDVRDLKHQDTRCLVFVPSEPCTSRSSTPSSSHPKTSKQSNNNTEDELKDTKAELSKTKAELRETKAELSETKAELSKTKAELSKTKAELTEKVELSMTKVELTMTKVELRETKAELKEAVKQLELLSVKHTNSFLWRIDGFSEILKRARTDNDHIYTCSDPFYTKTGTESCGYKLKVRIDPNGCGNGKNTHLSAFIIVMKGEYDAILPWPFTEKVKFTFIDQQKDPDQRQNKTCEIVGQDNVQRQEMESHLESTTRVHLDFTYSCNNNTEDELKDTIAKLSETKAELSETKAELRKTKAELIETKAELSKTKAELIETKVKTKLELSETKAELKEAVKQLKLLSVKHTNSFLWRIDGFSEIFKLAQTDKDKNDIYSDPFYTKTETESYGYKLKVNVCPNGHGVGEKTHLSVYIFIMKGEYDAILPWPFTKKVKFTLIDQQEDPDQRQNKTHEIVGQYSKHWARPMTDGNVGTGGPKFISHEELNSGRFFVDDVLFLQVDIE</sequence>
<evidence type="ECO:0000259" key="12">
    <source>
        <dbReference type="PROSITE" id="PS50145"/>
    </source>
</evidence>
<dbReference type="STRING" id="50429.A0A2B4RDX6"/>
<dbReference type="InterPro" id="IPR049342">
    <property type="entry name" value="TRAF1-6_MATH_dom"/>
</dbReference>
<keyword evidence="4" id="KW-0677">Repeat</keyword>
<feature type="domain" description="RING-type" evidence="10">
    <location>
        <begin position="29"/>
        <end position="75"/>
    </location>
</feature>
<protein>
    <submittedName>
        <fullName evidence="13">TNF receptor-associated factor 4</fullName>
    </submittedName>
</protein>
<dbReference type="InterPro" id="IPR001841">
    <property type="entry name" value="Znf_RING"/>
</dbReference>
<gene>
    <name evidence="13" type="primary">Traf4</name>
    <name evidence="13" type="ORF">AWC38_SpisGene19143</name>
</gene>
<proteinExistence type="predicted"/>
<dbReference type="Gene3D" id="3.30.40.10">
    <property type="entry name" value="Zinc/RING finger domain, C3HC4 (zinc finger)"/>
    <property type="match status" value="2"/>
</dbReference>
<evidence type="ECO:0000256" key="5">
    <source>
        <dbReference type="ARBA" id="ARBA00022771"/>
    </source>
</evidence>
<dbReference type="PROSITE" id="PS50144">
    <property type="entry name" value="MATH"/>
    <property type="match status" value="2"/>
</dbReference>
<dbReference type="InterPro" id="IPR008974">
    <property type="entry name" value="TRAF-like"/>
</dbReference>
<dbReference type="GO" id="GO:0043122">
    <property type="term" value="P:regulation of canonical NF-kappaB signal transduction"/>
    <property type="evidence" value="ECO:0007669"/>
    <property type="project" value="TreeGrafter"/>
</dbReference>
<evidence type="ECO:0000256" key="3">
    <source>
        <dbReference type="ARBA" id="ARBA00022723"/>
    </source>
</evidence>
<evidence type="ECO:0000313" key="14">
    <source>
        <dbReference type="Proteomes" id="UP000225706"/>
    </source>
</evidence>
<evidence type="ECO:0000256" key="7">
    <source>
        <dbReference type="PROSITE-ProRule" id="PRU00207"/>
    </source>
</evidence>
<dbReference type="GO" id="GO:0005164">
    <property type="term" value="F:tumor necrosis factor receptor binding"/>
    <property type="evidence" value="ECO:0007669"/>
    <property type="project" value="TreeGrafter"/>
</dbReference>
<comment type="subcellular location">
    <subcellularLocation>
        <location evidence="1">Cytoplasm</location>
    </subcellularLocation>
</comment>
<evidence type="ECO:0000256" key="8">
    <source>
        <dbReference type="SAM" id="Coils"/>
    </source>
</evidence>
<dbReference type="SMART" id="SM00061">
    <property type="entry name" value="MATH"/>
    <property type="match status" value="2"/>
</dbReference>
<dbReference type="InterPro" id="IPR002083">
    <property type="entry name" value="MATH/TRAF_dom"/>
</dbReference>
<dbReference type="PROSITE" id="PS50089">
    <property type="entry name" value="ZF_RING_2"/>
    <property type="match status" value="1"/>
</dbReference>
<feature type="domain" description="MATH" evidence="11">
    <location>
        <begin position="353"/>
        <end position="483"/>
    </location>
</feature>
<dbReference type="GO" id="GO:0005737">
    <property type="term" value="C:cytoplasm"/>
    <property type="evidence" value="ECO:0007669"/>
    <property type="project" value="UniProtKB-SubCell"/>
</dbReference>
<feature type="coiled-coil region" evidence="8">
    <location>
        <begin position="488"/>
        <end position="568"/>
    </location>
</feature>
<dbReference type="AlphaFoldDB" id="A0A2B4RDX6"/>
<dbReference type="PANTHER" id="PTHR10131:SF94">
    <property type="entry name" value="TNF RECEPTOR-ASSOCIATED FACTOR 4"/>
    <property type="match status" value="1"/>
</dbReference>
<dbReference type="Pfam" id="PF00097">
    <property type="entry name" value="zf-C3HC4"/>
    <property type="match status" value="1"/>
</dbReference>
<dbReference type="InterPro" id="IPR001293">
    <property type="entry name" value="Znf_TRAF"/>
</dbReference>
<evidence type="ECO:0000259" key="11">
    <source>
        <dbReference type="PROSITE" id="PS50144"/>
    </source>
</evidence>
<dbReference type="FunFam" id="3.30.40.10:FF:000179">
    <property type="entry name" value="TNF receptor-associated factor"/>
    <property type="match status" value="1"/>
</dbReference>
<feature type="compositionally biased region" description="Basic and acidic residues" evidence="9">
    <location>
        <begin position="270"/>
        <end position="286"/>
    </location>
</feature>
<feature type="domain" description="TRAF-type" evidence="12">
    <location>
        <begin position="118"/>
        <end position="172"/>
    </location>
</feature>
<dbReference type="PANTHER" id="PTHR10131">
    <property type="entry name" value="TNF RECEPTOR ASSOCIATED FACTOR"/>
    <property type="match status" value="1"/>
</dbReference>
<dbReference type="GO" id="GO:0008270">
    <property type="term" value="F:zinc ion binding"/>
    <property type="evidence" value="ECO:0007669"/>
    <property type="project" value="UniProtKB-KW"/>
</dbReference>
<dbReference type="GO" id="GO:0031625">
    <property type="term" value="F:ubiquitin protein ligase binding"/>
    <property type="evidence" value="ECO:0007669"/>
    <property type="project" value="TreeGrafter"/>
</dbReference>
<accession>A0A2B4RDX6</accession>
<keyword evidence="13" id="KW-0675">Receptor</keyword>
<dbReference type="OrthoDB" id="5987964at2759"/>
<feature type="compositionally biased region" description="Low complexity" evidence="9">
    <location>
        <begin position="241"/>
        <end position="261"/>
    </location>
</feature>
<keyword evidence="5 7" id="KW-0863">Zinc-finger</keyword>
<dbReference type="Pfam" id="PF02176">
    <property type="entry name" value="zf-TRAF"/>
    <property type="match status" value="1"/>
</dbReference>
<dbReference type="Pfam" id="PF21355">
    <property type="entry name" value="TRAF-mep_MATH"/>
    <property type="match status" value="2"/>
</dbReference>
<keyword evidence="2" id="KW-0963">Cytoplasm</keyword>
<keyword evidence="8" id="KW-0175">Coiled coil</keyword>
<comment type="caution">
    <text evidence="13">The sequence shown here is derived from an EMBL/GenBank/DDBJ whole genome shotgun (WGS) entry which is preliminary data.</text>
</comment>
<dbReference type="EMBL" id="LSMT01000535">
    <property type="protein sequence ID" value="PFX16574.1"/>
    <property type="molecule type" value="Genomic_DNA"/>
</dbReference>
<dbReference type="SMART" id="SM00184">
    <property type="entry name" value="RING"/>
    <property type="match status" value="1"/>
</dbReference>
<dbReference type="Proteomes" id="UP000225706">
    <property type="component" value="Unassembled WGS sequence"/>
</dbReference>
<dbReference type="InterPro" id="IPR013083">
    <property type="entry name" value="Znf_RING/FYVE/PHD"/>
</dbReference>
<evidence type="ECO:0000313" key="13">
    <source>
        <dbReference type="EMBL" id="PFX16574.1"/>
    </source>
</evidence>
<keyword evidence="14" id="KW-1185">Reference proteome</keyword>
<evidence type="ECO:0000256" key="9">
    <source>
        <dbReference type="SAM" id="MobiDB-lite"/>
    </source>
</evidence>